<proteinExistence type="predicted"/>
<reference evidence="2 3" key="1">
    <citation type="journal article" date="2019" name="Commun. Biol.">
        <title>The bagworm genome reveals a unique fibroin gene that provides high tensile strength.</title>
        <authorList>
            <person name="Kono N."/>
            <person name="Nakamura H."/>
            <person name="Ohtoshi R."/>
            <person name="Tomita M."/>
            <person name="Numata K."/>
            <person name="Arakawa K."/>
        </authorList>
    </citation>
    <scope>NUCLEOTIDE SEQUENCE [LARGE SCALE GENOMIC DNA]</scope>
</reference>
<name>A0A4C1WGS5_EUMVA</name>
<sequence length="263" mass="30033">MGVSSLISIKLAEATKELRIVQEGTGFPRESLPGLVPGGPISGGDKFLYREIGSSRLDCDDEVRPPDAPSSPEGQNDDWKSPFLYSEYVWRKSSGGAIKRGSFDTYWSSVDHRQRGYRGVGFFLSERLSECVNNMSKLLEEREEYWVDVRDILVKCDRNERIITLVRKVVGEKKKNMALRFTVFKDLLSAKANYRVKRKDILKDKLKYAEKYMIDDGNESEITKAQKRMKVGKAAGYDRVSLEMLRGGEVIVISLLYQFFNKC</sequence>
<dbReference type="EMBL" id="BGZK01000564">
    <property type="protein sequence ID" value="GBP50361.1"/>
    <property type="molecule type" value="Genomic_DNA"/>
</dbReference>
<evidence type="ECO:0000313" key="3">
    <source>
        <dbReference type="Proteomes" id="UP000299102"/>
    </source>
</evidence>
<protein>
    <submittedName>
        <fullName evidence="2">Uncharacterized protein</fullName>
    </submittedName>
</protein>
<dbReference type="OrthoDB" id="418748at2759"/>
<dbReference type="AlphaFoldDB" id="A0A4C1WGS5"/>
<evidence type="ECO:0000313" key="2">
    <source>
        <dbReference type="EMBL" id="GBP50361.1"/>
    </source>
</evidence>
<gene>
    <name evidence="2" type="ORF">EVAR_32606_1</name>
</gene>
<organism evidence="2 3">
    <name type="scientific">Eumeta variegata</name>
    <name type="common">Bagworm moth</name>
    <name type="synonym">Eumeta japonica</name>
    <dbReference type="NCBI Taxonomy" id="151549"/>
    <lineage>
        <taxon>Eukaryota</taxon>
        <taxon>Metazoa</taxon>
        <taxon>Ecdysozoa</taxon>
        <taxon>Arthropoda</taxon>
        <taxon>Hexapoda</taxon>
        <taxon>Insecta</taxon>
        <taxon>Pterygota</taxon>
        <taxon>Neoptera</taxon>
        <taxon>Endopterygota</taxon>
        <taxon>Lepidoptera</taxon>
        <taxon>Glossata</taxon>
        <taxon>Ditrysia</taxon>
        <taxon>Tineoidea</taxon>
        <taxon>Psychidae</taxon>
        <taxon>Oiketicinae</taxon>
        <taxon>Eumeta</taxon>
    </lineage>
</organism>
<keyword evidence="3" id="KW-1185">Reference proteome</keyword>
<comment type="caution">
    <text evidence="2">The sequence shown here is derived from an EMBL/GenBank/DDBJ whole genome shotgun (WGS) entry which is preliminary data.</text>
</comment>
<evidence type="ECO:0000256" key="1">
    <source>
        <dbReference type="SAM" id="MobiDB-lite"/>
    </source>
</evidence>
<feature type="region of interest" description="Disordered" evidence="1">
    <location>
        <begin position="57"/>
        <end position="79"/>
    </location>
</feature>
<dbReference type="Proteomes" id="UP000299102">
    <property type="component" value="Unassembled WGS sequence"/>
</dbReference>
<accession>A0A4C1WGS5</accession>